<dbReference type="InterPro" id="IPR001387">
    <property type="entry name" value="Cro/C1-type_HTH"/>
</dbReference>
<protein>
    <recommendedName>
        <fullName evidence="2">HTH cro/C1-type domain-containing protein</fullName>
    </recommendedName>
</protein>
<gene>
    <name evidence="3" type="ORF">GCM10009676_12930</name>
</gene>
<dbReference type="Proteomes" id="UP001500653">
    <property type="component" value="Unassembled WGS sequence"/>
</dbReference>
<dbReference type="Gene3D" id="1.10.260.40">
    <property type="entry name" value="lambda repressor-like DNA-binding domains"/>
    <property type="match status" value="1"/>
</dbReference>
<sequence length="397" mass="43303">MHDDTAHIGRRLREIRSWRQLSLRAAAELSGISHGYLAKLERGDKAINSRRVLESLANTLRVAPSEITGSLNEPVDATSDELHASIPDVVDVLTGWQVDEAPDARVRPWPEIHADCERLTKVLRPAADLAGQARMLPGLIRELLTAANDPAHQRAALTDLLGAYKASAYLAHDLGVSGLPTLAVERMRQVAERMDDPVWTTYAGYHRAQLLSGGNRRRQYDLAVGIADAPDARVETRGMAHLTAALSRAVQGDEDTAQTHLSEAAALAGQLEPDVSPWQQTNFGRTNVSIWRTTIAVELGHGGKVEEIASTVRPVGVSTSRQAAFWLDYGRGLLAEPRQRTRGVAALLKAEQLAPQKVRTNVFAREAVADNLRRARRDAGGRDLRGLAWRMGVAPNG</sequence>
<organism evidence="3 4">
    <name type="scientific">Prauserella halophila</name>
    <dbReference type="NCBI Taxonomy" id="185641"/>
    <lineage>
        <taxon>Bacteria</taxon>
        <taxon>Bacillati</taxon>
        <taxon>Actinomycetota</taxon>
        <taxon>Actinomycetes</taxon>
        <taxon>Pseudonocardiales</taxon>
        <taxon>Pseudonocardiaceae</taxon>
        <taxon>Prauserella</taxon>
    </lineage>
</organism>
<dbReference type="PROSITE" id="PS50943">
    <property type="entry name" value="HTH_CROC1"/>
    <property type="match status" value="1"/>
</dbReference>
<reference evidence="4" key="1">
    <citation type="journal article" date="2019" name="Int. J. Syst. Evol. Microbiol.">
        <title>The Global Catalogue of Microorganisms (GCM) 10K type strain sequencing project: providing services to taxonomists for standard genome sequencing and annotation.</title>
        <authorList>
            <consortium name="The Broad Institute Genomics Platform"/>
            <consortium name="The Broad Institute Genome Sequencing Center for Infectious Disease"/>
            <person name="Wu L."/>
            <person name="Ma J."/>
        </authorList>
    </citation>
    <scope>NUCLEOTIDE SEQUENCE [LARGE SCALE GENOMIC DNA]</scope>
    <source>
        <strain evidence="4">JCM 13023</strain>
    </source>
</reference>
<dbReference type="Pfam" id="PF13560">
    <property type="entry name" value="HTH_31"/>
    <property type="match status" value="1"/>
</dbReference>
<dbReference type="PANTHER" id="PTHR46797:SF1">
    <property type="entry name" value="METHYLPHOSPHONATE SYNTHASE"/>
    <property type="match status" value="1"/>
</dbReference>
<accession>A0ABP4GNK9</accession>
<evidence type="ECO:0000313" key="4">
    <source>
        <dbReference type="Proteomes" id="UP001500653"/>
    </source>
</evidence>
<keyword evidence="1" id="KW-0238">DNA-binding</keyword>
<evidence type="ECO:0000259" key="2">
    <source>
        <dbReference type="PROSITE" id="PS50943"/>
    </source>
</evidence>
<feature type="domain" description="HTH cro/C1-type" evidence="2">
    <location>
        <begin position="12"/>
        <end position="67"/>
    </location>
</feature>
<dbReference type="InterPro" id="IPR010982">
    <property type="entry name" value="Lambda_DNA-bd_dom_sf"/>
</dbReference>
<keyword evidence="4" id="KW-1185">Reference proteome</keyword>
<dbReference type="CDD" id="cd00093">
    <property type="entry name" value="HTH_XRE"/>
    <property type="match status" value="1"/>
</dbReference>
<dbReference type="SUPFAM" id="SSF47413">
    <property type="entry name" value="lambda repressor-like DNA-binding domains"/>
    <property type="match status" value="1"/>
</dbReference>
<name>A0ABP4GNK9_9PSEU</name>
<evidence type="ECO:0000313" key="3">
    <source>
        <dbReference type="EMBL" id="GAA1231377.1"/>
    </source>
</evidence>
<dbReference type="PANTHER" id="PTHR46797">
    <property type="entry name" value="HTH-TYPE TRANSCRIPTIONAL REGULATOR"/>
    <property type="match status" value="1"/>
</dbReference>
<dbReference type="SMART" id="SM00530">
    <property type="entry name" value="HTH_XRE"/>
    <property type="match status" value="1"/>
</dbReference>
<evidence type="ECO:0000256" key="1">
    <source>
        <dbReference type="ARBA" id="ARBA00023125"/>
    </source>
</evidence>
<dbReference type="EMBL" id="BAAALN010000005">
    <property type="protein sequence ID" value="GAA1231377.1"/>
    <property type="molecule type" value="Genomic_DNA"/>
</dbReference>
<comment type="caution">
    <text evidence="3">The sequence shown here is derived from an EMBL/GenBank/DDBJ whole genome shotgun (WGS) entry which is preliminary data.</text>
</comment>
<dbReference type="RefSeq" id="WP_253863906.1">
    <property type="nucleotide sequence ID" value="NZ_BAAALN010000005.1"/>
</dbReference>
<proteinExistence type="predicted"/>
<dbReference type="InterPro" id="IPR050807">
    <property type="entry name" value="TransReg_Diox_bact_type"/>
</dbReference>